<dbReference type="AlphaFoldDB" id="A0A9W9W8I0"/>
<evidence type="ECO:0000256" key="2">
    <source>
        <dbReference type="ARBA" id="ARBA00022679"/>
    </source>
</evidence>
<dbReference type="RefSeq" id="XP_056492641.1">
    <property type="nucleotide sequence ID" value="XM_056626846.1"/>
</dbReference>
<dbReference type="PANTHER" id="PTHR43619">
    <property type="entry name" value="S-ADENOSYL-L-METHIONINE-DEPENDENT METHYLTRANSFERASE YKTD-RELATED"/>
    <property type="match status" value="1"/>
</dbReference>
<dbReference type="Proteomes" id="UP001147747">
    <property type="component" value="Unassembled WGS sequence"/>
</dbReference>
<dbReference type="InterPro" id="IPR007213">
    <property type="entry name" value="Ppm1/Ppm2/Tcmp"/>
</dbReference>
<evidence type="ECO:0000256" key="1">
    <source>
        <dbReference type="ARBA" id="ARBA00022603"/>
    </source>
</evidence>
<dbReference type="EMBL" id="JAPZBU010000004">
    <property type="protein sequence ID" value="KAJ5408326.1"/>
    <property type="molecule type" value="Genomic_DNA"/>
</dbReference>
<evidence type="ECO:0000313" key="5">
    <source>
        <dbReference type="Proteomes" id="UP001147747"/>
    </source>
</evidence>
<proteinExistence type="predicted"/>
<organism evidence="4 5">
    <name type="scientific">Penicillium cosmopolitanum</name>
    <dbReference type="NCBI Taxonomy" id="1131564"/>
    <lineage>
        <taxon>Eukaryota</taxon>
        <taxon>Fungi</taxon>
        <taxon>Dikarya</taxon>
        <taxon>Ascomycota</taxon>
        <taxon>Pezizomycotina</taxon>
        <taxon>Eurotiomycetes</taxon>
        <taxon>Eurotiomycetidae</taxon>
        <taxon>Eurotiales</taxon>
        <taxon>Aspergillaceae</taxon>
        <taxon>Penicillium</taxon>
    </lineage>
</organism>
<gene>
    <name evidence="4" type="ORF">N7509_002209</name>
</gene>
<protein>
    <submittedName>
        <fullName evidence="4">S-adenosyl-L-methionine-dependent methyltransferase</fullName>
    </submittedName>
</protein>
<dbReference type="InterPro" id="IPR029063">
    <property type="entry name" value="SAM-dependent_MTases_sf"/>
</dbReference>
<feature type="region of interest" description="Disordered" evidence="3">
    <location>
        <begin position="1"/>
        <end position="26"/>
    </location>
</feature>
<dbReference type="GO" id="GO:0032259">
    <property type="term" value="P:methylation"/>
    <property type="evidence" value="ECO:0007669"/>
    <property type="project" value="UniProtKB-KW"/>
</dbReference>
<evidence type="ECO:0000313" key="4">
    <source>
        <dbReference type="EMBL" id="KAJ5408326.1"/>
    </source>
</evidence>
<comment type="caution">
    <text evidence="4">The sequence shown here is derived from an EMBL/GenBank/DDBJ whole genome shotgun (WGS) entry which is preliminary data.</text>
</comment>
<name>A0A9W9W8I0_9EURO</name>
<dbReference type="GeneID" id="81365826"/>
<dbReference type="PANTHER" id="PTHR43619:SF2">
    <property type="entry name" value="S-ADENOSYL-L-METHIONINE-DEPENDENT METHYLTRANSFERASES SUPERFAMILY PROTEIN"/>
    <property type="match status" value="1"/>
</dbReference>
<dbReference type="Gene3D" id="3.40.50.150">
    <property type="entry name" value="Vaccinia Virus protein VP39"/>
    <property type="match status" value="1"/>
</dbReference>
<reference evidence="4" key="1">
    <citation type="submission" date="2022-12" db="EMBL/GenBank/DDBJ databases">
        <authorList>
            <person name="Petersen C."/>
        </authorList>
    </citation>
    <scope>NUCLEOTIDE SEQUENCE</scope>
    <source>
        <strain evidence="4">IBT 29677</strain>
    </source>
</reference>
<dbReference type="GO" id="GO:0008168">
    <property type="term" value="F:methyltransferase activity"/>
    <property type="evidence" value="ECO:0007669"/>
    <property type="project" value="UniProtKB-KW"/>
</dbReference>
<dbReference type="Pfam" id="PF04072">
    <property type="entry name" value="LCM"/>
    <property type="match status" value="1"/>
</dbReference>
<keyword evidence="1 4" id="KW-0489">Methyltransferase</keyword>
<reference evidence="4" key="2">
    <citation type="journal article" date="2023" name="IMA Fungus">
        <title>Comparative genomic study of the Penicillium genus elucidates a diverse pangenome and 15 lateral gene transfer events.</title>
        <authorList>
            <person name="Petersen C."/>
            <person name="Sorensen T."/>
            <person name="Nielsen M.R."/>
            <person name="Sondergaard T.E."/>
            <person name="Sorensen J.L."/>
            <person name="Fitzpatrick D.A."/>
            <person name="Frisvad J.C."/>
            <person name="Nielsen K.L."/>
        </authorList>
    </citation>
    <scope>NUCLEOTIDE SEQUENCE</scope>
    <source>
        <strain evidence="4">IBT 29677</strain>
    </source>
</reference>
<dbReference type="OrthoDB" id="203237at2759"/>
<evidence type="ECO:0000256" key="3">
    <source>
        <dbReference type="SAM" id="MobiDB-lite"/>
    </source>
</evidence>
<keyword evidence="2" id="KW-0808">Transferase</keyword>
<sequence>MTPISDTSPPVTSTTPTPTTTTSPKIPISLTGVSKTLLIPLIARAYDNSLPTPILADPYPAAVLSKLSFDIDSMPTTPFQNAGISLRTKHFDDWTSSFLRTNHDTTVLHLACGFDSRAQRVSWSEGTRWIDIDLPEVIELRKEDLPLSFPTGNDQEYSLLGIDVTGETWMRDLDIGDGPVLVIMEGLLSYLPEKEVRALLTRICETFPQGEIIFECVSSPVLNWLNRPESMNAVKNTGAVFKSAVDDPMTLENLHSGLKLVENVSLLLAPGTEKFPLLGRVRMYLSSWFQSGRDSARFLRFRFGQELLK</sequence>
<keyword evidence="5" id="KW-1185">Reference proteome</keyword>
<dbReference type="SUPFAM" id="SSF53335">
    <property type="entry name" value="S-adenosyl-L-methionine-dependent methyltransferases"/>
    <property type="match status" value="1"/>
</dbReference>
<accession>A0A9W9W8I0</accession>